<reference evidence="2" key="1">
    <citation type="journal article" date="2020" name="Nat. Commun.">
        <title>Large-scale genome sequencing of mycorrhizal fungi provides insights into the early evolution of symbiotic traits.</title>
        <authorList>
            <person name="Miyauchi S."/>
            <person name="Kiss E."/>
            <person name="Kuo A."/>
            <person name="Drula E."/>
            <person name="Kohler A."/>
            <person name="Sanchez-Garcia M."/>
            <person name="Morin E."/>
            <person name="Andreopoulos B."/>
            <person name="Barry K.W."/>
            <person name="Bonito G."/>
            <person name="Buee M."/>
            <person name="Carver A."/>
            <person name="Chen C."/>
            <person name="Cichocki N."/>
            <person name="Clum A."/>
            <person name="Culley D."/>
            <person name="Crous P.W."/>
            <person name="Fauchery L."/>
            <person name="Girlanda M."/>
            <person name="Hayes R.D."/>
            <person name="Keri Z."/>
            <person name="LaButti K."/>
            <person name="Lipzen A."/>
            <person name="Lombard V."/>
            <person name="Magnuson J."/>
            <person name="Maillard F."/>
            <person name="Murat C."/>
            <person name="Nolan M."/>
            <person name="Ohm R.A."/>
            <person name="Pangilinan J."/>
            <person name="Pereira M.F."/>
            <person name="Perotto S."/>
            <person name="Peter M."/>
            <person name="Pfister S."/>
            <person name="Riley R."/>
            <person name="Sitrit Y."/>
            <person name="Stielow J.B."/>
            <person name="Szollosi G."/>
            <person name="Zifcakova L."/>
            <person name="Stursova M."/>
            <person name="Spatafora J.W."/>
            <person name="Tedersoo L."/>
            <person name="Vaario L.M."/>
            <person name="Yamada A."/>
            <person name="Yan M."/>
            <person name="Wang P."/>
            <person name="Xu J."/>
            <person name="Bruns T."/>
            <person name="Baldrian P."/>
            <person name="Vilgalys R."/>
            <person name="Dunand C."/>
            <person name="Henrissat B."/>
            <person name="Grigoriev I.V."/>
            <person name="Hibbett D."/>
            <person name="Nagy L.G."/>
            <person name="Martin F.M."/>
        </authorList>
    </citation>
    <scope>NUCLEOTIDE SEQUENCE</scope>
    <source>
        <strain evidence="2">UH-Tt-Lm1</strain>
    </source>
</reference>
<evidence type="ECO:0000313" key="3">
    <source>
        <dbReference type="Proteomes" id="UP000736335"/>
    </source>
</evidence>
<sequence length="308" mass="34804">MSTLNVASRIYVISLPRSFNRRLDMEQIRYTLGLDFTYVTGTEANEDAVHRITKHVAALRANHSLLPPFEWPQDVDELVESESALGLEGSDLWLSDDIDFPDPPSHEPLTCARGNFNLDPYSPEMPPFRVLTKERLACWHSHWRAARLIADGQDDVALILEDDVDMELDIRQRLLGVWDSLPSTWDVVFLGHCWSDEAKMPAIASYKSSLLTKTVSVTSLHPSNSPKCTHAYALSKRGARRLAVYLRYPPFAYSRAIDQAFAWLAKKGKLESYSIVPSLVVQRKVYNSTIAKGKGGRRRNTLTRGVFV</sequence>
<evidence type="ECO:0000259" key="1">
    <source>
        <dbReference type="Pfam" id="PF01755"/>
    </source>
</evidence>
<name>A0A9P6L703_9AGAM</name>
<dbReference type="Pfam" id="PF01755">
    <property type="entry name" value="Glyco_transf_25"/>
    <property type="match status" value="1"/>
</dbReference>
<organism evidence="2 3">
    <name type="scientific">Thelephora terrestris</name>
    <dbReference type="NCBI Taxonomy" id="56493"/>
    <lineage>
        <taxon>Eukaryota</taxon>
        <taxon>Fungi</taxon>
        <taxon>Dikarya</taxon>
        <taxon>Basidiomycota</taxon>
        <taxon>Agaricomycotina</taxon>
        <taxon>Agaricomycetes</taxon>
        <taxon>Thelephorales</taxon>
        <taxon>Thelephoraceae</taxon>
        <taxon>Thelephora</taxon>
    </lineage>
</organism>
<feature type="domain" description="Glycosyl transferase family 25" evidence="1">
    <location>
        <begin position="128"/>
        <end position="247"/>
    </location>
</feature>
<dbReference type="InterPro" id="IPR002654">
    <property type="entry name" value="Glyco_trans_25"/>
</dbReference>
<evidence type="ECO:0000313" key="2">
    <source>
        <dbReference type="EMBL" id="KAF9786127.1"/>
    </source>
</evidence>
<accession>A0A9P6L703</accession>
<dbReference type="AlphaFoldDB" id="A0A9P6L703"/>
<comment type="caution">
    <text evidence="2">The sequence shown here is derived from an EMBL/GenBank/DDBJ whole genome shotgun (WGS) entry which is preliminary data.</text>
</comment>
<reference evidence="2" key="2">
    <citation type="submission" date="2020-11" db="EMBL/GenBank/DDBJ databases">
        <authorList>
            <consortium name="DOE Joint Genome Institute"/>
            <person name="Kuo A."/>
            <person name="Miyauchi S."/>
            <person name="Kiss E."/>
            <person name="Drula E."/>
            <person name="Kohler A."/>
            <person name="Sanchez-Garcia M."/>
            <person name="Andreopoulos B."/>
            <person name="Barry K.W."/>
            <person name="Bonito G."/>
            <person name="Buee M."/>
            <person name="Carver A."/>
            <person name="Chen C."/>
            <person name="Cichocki N."/>
            <person name="Clum A."/>
            <person name="Culley D."/>
            <person name="Crous P.W."/>
            <person name="Fauchery L."/>
            <person name="Girlanda M."/>
            <person name="Hayes R."/>
            <person name="Keri Z."/>
            <person name="Labutti K."/>
            <person name="Lipzen A."/>
            <person name="Lombard V."/>
            <person name="Magnuson J."/>
            <person name="Maillard F."/>
            <person name="Morin E."/>
            <person name="Murat C."/>
            <person name="Nolan M."/>
            <person name="Ohm R."/>
            <person name="Pangilinan J."/>
            <person name="Pereira M."/>
            <person name="Perotto S."/>
            <person name="Peter M."/>
            <person name="Riley R."/>
            <person name="Sitrit Y."/>
            <person name="Stielow B."/>
            <person name="Szollosi G."/>
            <person name="Zifcakova L."/>
            <person name="Stursova M."/>
            <person name="Spatafora J.W."/>
            <person name="Tedersoo L."/>
            <person name="Vaario L.-M."/>
            <person name="Yamada A."/>
            <person name="Yan M."/>
            <person name="Wang P."/>
            <person name="Xu J."/>
            <person name="Bruns T."/>
            <person name="Baldrian P."/>
            <person name="Vilgalys R."/>
            <person name="Henrissat B."/>
            <person name="Grigoriev I.V."/>
            <person name="Hibbett D."/>
            <person name="Nagy L.G."/>
            <person name="Martin F.M."/>
        </authorList>
    </citation>
    <scope>NUCLEOTIDE SEQUENCE</scope>
    <source>
        <strain evidence="2">UH-Tt-Lm1</strain>
    </source>
</reference>
<proteinExistence type="predicted"/>
<dbReference type="OrthoDB" id="47375at2759"/>
<protein>
    <recommendedName>
        <fullName evidence="1">Glycosyl transferase family 25 domain-containing protein</fullName>
    </recommendedName>
</protein>
<keyword evidence="3" id="KW-1185">Reference proteome</keyword>
<dbReference type="EMBL" id="WIUZ02000006">
    <property type="protein sequence ID" value="KAF9786127.1"/>
    <property type="molecule type" value="Genomic_DNA"/>
</dbReference>
<gene>
    <name evidence="2" type="ORF">BJ322DRAFT_1004479</name>
</gene>
<dbReference type="Proteomes" id="UP000736335">
    <property type="component" value="Unassembled WGS sequence"/>
</dbReference>